<comment type="caution">
    <text evidence="1">The sequence shown here is derived from an EMBL/GenBank/DDBJ whole genome shotgun (WGS) entry which is preliminary data.</text>
</comment>
<keyword evidence="2" id="KW-1185">Reference proteome</keyword>
<dbReference type="EMBL" id="PDKW01000043">
    <property type="protein sequence ID" value="PGH52851.1"/>
    <property type="molecule type" value="Genomic_DNA"/>
</dbReference>
<proteinExistence type="predicted"/>
<name>A0A2B8B4G6_9PROT</name>
<evidence type="ECO:0000313" key="1">
    <source>
        <dbReference type="EMBL" id="PGH52851.1"/>
    </source>
</evidence>
<protein>
    <submittedName>
        <fullName evidence="1">Uncharacterized protein</fullName>
    </submittedName>
</protein>
<accession>A0A2B8B4G6</accession>
<dbReference type="Proteomes" id="UP000225379">
    <property type="component" value="Unassembled WGS sequence"/>
</dbReference>
<gene>
    <name evidence="1" type="ORF">CRT60_23210</name>
</gene>
<reference evidence="2" key="1">
    <citation type="submission" date="2017-10" db="EMBL/GenBank/DDBJ databases">
        <authorList>
            <person name="Kravchenko I.K."/>
            <person name="Grouzdev D.S."/>
        </authorList>
    </citation>
    <scope>NUCLEOTIDE SEQUENCE [LARGE SCALE GENOMIC DNA]</scope>
    <source>
        <strain evidence="2">B2</strain>
    </source>
</reference>
<dbReference type="AlphaFoldDB" id="A0A2B8B4G6"/>
<organism evidence="1 2">
    <name type="scientific">Azospirillum palustre</name>
    <dbReference type="NCBI Taxonomy" id="2044885"/>
    <lineage>
        <taxon>Bacteria</taxon>
        <taxon>Pseudomonadati</taxon>
        <taxon>Pseudomonadota</taxon>
        <taxon>Alphaproteobacteria</taxon>
        <taxon>Rhodospirillales</taxon>
        <taxon>Azospirillaceae</taxon>
        <taxon>Azospirillum</taxon>
    </lineage>
</organism>
<sequence>MGFDTTRKAVWEMRFHHKYRYDHVADPIPRLHRGGHTAERRLRADGAWLIRNGMSTRPKLVAAKIEVDLVRGA</sequence>
<evidence type="ECO:0000313" key="2">
    <source>
        <dbReference type="Proteomes" id="UP000225379"/>
    </source>
</evidence>